<dbReference type="Pfam" id="PF13458">
    <property type="entry name" value="Peripla_BP_6"/>
    <property type="match status" value="1"/>
</dbReference>
<keyword evidence="5" id="KW-1185">Reference proteome</keyword>
<dbReference type="InterPro" id="IPR028081">
    <property type="entry name" value="Leu-bd"/>
</dbReference>
<comment type="caution">
    <text evidence="4">The sequence shown here is derived from an EMBL/GenBank/DDBJ whole genome shotgun (WGS) entry which is preliminary data.</text>
</comment>
<sequence length="467" mass="49601">MARDSNQHDRRDLVDHTRKYLDRRTFLGATGATGLAGLAGCSALGGGGGSGGPIKIGAVYMLSGIAEALGQASVAGAKLGVKQINDAGGIMGRDVELLTRDHAGSTSKANQHFKDLVQSEGVDAMIGLTSSGVTLGTAPTVEQLGVPLVLTDIGTPYITEPNTEKYGNFYQDEGGKAAFKKNIFRTTANTTINTYGMAKLAHDKLDGIERVATIGPDYAYGHQCWEYFKAFSDGLGADYEYVASEFPQLGASDMTPQINSVMNANPDLVVTSFWAGDSVTFAQQAASQGLFDQAVDVFDTLGADPTVFESLGNSMPEGYHYSSWYWHSSFDNEENRKFLQDYWNEYKDDSSTINIPSFTGPSTTSALWLLKRAMEKNESTSPSDIISGLEGAEYTGPRGTWTMDADTHQASAPTSIGKTARSDADGNDGPGPGVPYDGVGLDPAYAYSLDRATAKELLSGSGLPPGV</sequence>
<dbReference type="SUPFAM" id="SSF53822">
    <property type="entry name" value="Periplasmic binding protein-like I"/>
    <property type="match status" value="1"/>
</dbReference>
<reference evidence="4 5" key="1">
    <citation type="journal article" date="2019" name="Int. J. Syst. Evol. Microbiol.">
        <title>The Global Catalogue of Microorganisms (GCM) 10K type strain sequencing project: providing services to taxonomists for standard genome sequencing and annotation.</title>
        <authorList>
            <consortium name="The Broad Institute Genomics Platform"/>
            <consortium name="The Broad Institute Genome Sequencing Center for Infectious Disease"/>
            <person name="Wu L."/>
            <person name="Ma J."/>
        </authorList>
    </citation>
    <scope>NUCLEOTIDE SEQUENCE [LARGE SCALE GENOMIC DNA]</scope>
    <source>
        <strain evidence="4 5">XZGYJ-43</strain>
    </source>
</reference>
<feature type="domain" description="Leucine-binding protein" evidence="3">
    <location>
        <begin position="53"/>
        <end position="418"/>
    </location>
</feature>
<dbReference type="InterPro" id="IPR028082">
    <property type="entry name" value="Peripla_BP_I"/>
</dbReference>
<dbReference type="AlphaFoldDB" id="A0ABD5Z8K4"/>
<evidence type="ECO:0000256" key="2">
    <source>
        <dbReference type="SAM" id="MobiDB-lite"/>
    </source>
</evidence>
<keyword evidence="1" id="KW-0732">Signal</keyword>
<dbReference type="CDD" id="cd06330">
    <property type="entry name" value="PBP1_As_SBP-like"/>
    <property type="match status" value="1"/>
</dbReference>
<dbReference type="InterPro" id="IPR006311">
    <property type="entry name" value="TAT_signal"/>
</dbReference>
<dbReference type="RefSeq" id="WP_279528228.1">
    <property type="nucleotide sequence ID" value="NZ_CP122312.1"/>
</dbReference>
<dbReference type="EMBL" id="JBHTAR010000011">
    <property type="protein sequence ID" value="MFC7201484.1"/>
    <property type="molecule type" value="Genomic_DNA"/>
</dbReference>
<organism evidence="4 5">
    <name type="scientific">Halospeciosus flavus</name>
    <dbReference type="NCBI Taxonomy" id="3032283"/>
    <lineage>
        <taxon>Archaea</taxon>
        <taxon>Methanobacteriati</taxon>
        <taxon>Methanobacteriota</taxon>
        <taxon>Stenosarchaea group</taxon>
        <taxon>Halobacteria</taxon>
        <taxon>Halobacteriales</taxon>
        <taxon>Halobacteriaceae</taxon>
        <taxon>Halospeciosus</taxon>
    </lineage>
</organism>
<dbReference type="Proteomes" id="UP001596447">
    <property type="component" value="Unassembled WGS sequence"/>
</dbReference>
<evidence type="ECO:0000256" key="1">
    <source>
        <dbReference type="ARBA" id="ARBA00022729"/>
    </source>
</evidence>
<protein>
    <submittedName>
        <fullName evidence="4">ABC transporter substrate-binding protein</fullName>
    </submittedName>
</protein>
<evidence type="ECO:0000259" key="3">
    <source>
        <dbReference type="Pfam" id="PF13458"/>
    </source>
</evidence>
<dbReference type="PROSITE" id="PS51318">
    <property type="entry name" value="TAT"/>
    <property type="match status" value="1"/>
</dbReference>
<gene>
    <name evidence="4" type="ORF">ACFQJ9_19095</name>
</gene>
<dbReference type="InterPro" id="IPR051010">
    <property type="entry name" value="BCAA_transport"/>
</dbReference>
<proteinExistence type="predicted"/>
<name>A0ABD5Z8K4_9EURY</name>
<accession>A0ABD5Z8K4</accession>
<evidence type="ECO:0000313" key="4">
    <source>
        <dbReference type="EMBL" id="MFC7201484.1"/>
    </source>
</evidence>
<evidence type="ECO:0000313" key="5">
    <source>
        <dbReference type="Proteomes" id="UP001596447"/>
    </source>
</evidence>
<dbReference type="Gene3D" id="3.40.50.2300">
    <property type="match status" value="2"/>
</dbReference>
<feature type="region of interest" description="Disordered" evidence="2">
    <location>
        <begin position="409"/>
        <end position="440"/>
    </location>
</feature>
<dbReference type="PANTHER" id="PTHR30483">
    <property type="entry name" value="LEUCINE-SPECIFIC-BINDING PROTEIN"/>
    <property type="match status" value="1"/>
</dbReference>
<dbReference type="PANTHER" id="PTHR30483:SF37">
    <property type="entry name" value="ABC TRANSPORTER SUBSTRATE-BINDING PROTEIN"/>
    <property type="match status" value="1"/>
</dbReference>